<dbReference type="AlphaFoldDB" id="A0A9P5S0L2"/>
<comment type="caution">
    <text evidence="1">The sequence shown here is derived from an EMBL/GenBank/DDBJ whole genome shotgun (WGS) entry which is preliminary data.</text>
</comment>
<evidence type="ECO:0000313" key="1">
    <source>
        <dbReference type="EMBL" id="KAF9152264.1"/>
    </source>
</evidence>
<proteinExistence type="predicted"/>
<dbReference type="Proteomes" id="UP000748756">
    <property type="component" value="Unassembled WGS sequence"/>
</dbReference>
<name>A0A9P5S0L2_9FUNG</name>
<gene>
    <name evidence="1" type="ORF">BG015_005544</name>
</gene>
<evidence type="ECO:0000313" key="2">
    <source>
        <dbReference type="Proteomes" id="UP000748756"/>
    </source>
</evidence>
<organism evidence="1 2">
    <name type="scientific">Linnemannia schmuckeri</name>
    <dbReference type="NCBI Taxonomy" id="64567"/>
    <lineage>
        <taxon>Eukaryota</taxon>
        <taxon>Fungi</taxon>
        <taxon>Fungi incertae sedis</taxon>
        <taxon>Mucoromycota</taxon>
        <taxon>Mortierellomycotina</taxon>
        <taxon>Mortierellomycetes</taxon>
        <taxon>Mortierellales</taxon>
        <taxon>Mortierellaceae</taxon>
        <taxon>Linnemannia</taxon>
    </lineage>
</organism>
<reference evidence="1" key="1">
    <citation type="journal article" date="2020" name="Fungal Divers.">
        <title>Resolving the Mortierellaceae phylogeny through synthesis of multi-gene phylogenetics and phylogenomics.</title>
        <authorList>
            <person name="Vandepol N."/>
            <person name="Liber J."/>
            <person name="Desiro A."/>
            <person name="Na H."/>
            <person name="Kennedy M."/>
            <person name="Barry K."/>
            <person name="Grigoriev I.V."/>
            <person name="Miller A.N."/>
            <person name="O'Donnell K."/>
            <person name="Stajich J.E."/>
            <person name="Bonito G."/>
        </authorList>
    </citation>
    <scope>NUCLEOTIDE SEQUENCE</scope>
    <source>
        <strain evidence="1">NRRL 6426</strain>
    </source>
</reference>
<dbReference type="OrthoDB" id="2442421at2759"/>
<protein>
    <submittedName>
        <fullName evidence="1">Uncharacterized protein</fullName>
    </submittedName>
</protein>
<keyword evidence="2" id="KW-1185">Reference proteome</keyword>
<sequence length="564" mass="62263">MDHIGDQGEYDIRKSSIVLRPKDSKGLQRFCLLDTTKVGCITELIIDIDWDAPMRDLESIRALAKSLCFSNLTITITNTTQPHSTHKPPFQSPLLGEFSGSPPNNIQRISRALLGGLKNLSIVSNEALDISAFLRNPQDRPLTEGGLIVTINKPSSMCTVDLYDGNIHLLELEASLADVSRMISTQTLHGNLQSLTITGLDPMLTEEALLARTNKIKAIIHNNLDLSSLILHWSASAFLQAEAIMRSIYTELLVVQTPNPQLPSYTLVDNTKDHLFVTFSLPNSQATKSIVANVTVRNHEPNLGTLLDIYGPFIQILNTNDKLGSTSLNILNDSVRRERSSQLTSVMISLSTLNTESARKLQSTFLLCSATLQQVVLVGSPLDEKIGLAVLNILESPEVNQVVLFDDGRNMETWIAEVSVSLSISSTLTVLDRVEDIRRLVPGHDDTSLDWLKARQTTNISGAISQGPLKGSSVTESPIQSERRIRPSVEYKPFRVLGEEDFTVNIVPITNADFGQVLYDLYSPGDPKSRMILADRDGDPENRKEFYEVAFTLYISGDGDDILP</sequence>
<dbReference type="EMBL" id="JAAAUQ010000257">
    <property type="protein sequence ID" value="KAF9152264.1"/>
    <property type="molecule type" value="Genomic_DNA"/>
</dbReference>
<accession>A0A9P5S0L2</accession>